<dbReference type="InterPro" id="IPR033989">
    <property type="entry name" value="CD209-like_CTLD"/>
</dbReference>
<keyword evidence="2" id="KW-1133">Transmembrane helix</keyword>
<gene>
    <name evidence="4" type="ORF">E1301_Tti020225</name>
</gene>
<keyword evidence="2" id="KW-0472">Membrane</keyword>
<dbReference type="PROSITE" id="PS50041">
    <property type="entry name" value="C_TYPE_LECTIN_2"/>
    <property type="match status" value="1"/>
</dbReference>
<dbReference type="InterPro" id="IPR016187">
    <property type="entry name" value="CTDL_fold"/>
</dbReference>
<dbReference type="Pfam" id="PF00059">
    <property type="entry name" value="Lectin_C"/>
    <property type="match status" value="1"/>
</dbReference>
<evidence type="ECO:0000313" key="5">
    <source>
        <dbReference type="Proteomes" id="UP000324632"/>
    </source>
</evidence>
<dbReference type="InterPro" id="IPR050111">
    <property type="entry name" value="C-type_lectin/snaclec_domain"/>
</dbReference>
<keyword evidence="1" id="KW-0430">Lectin</keyword>
<sequence length="216" mass="24925">MDMDLGVIYENMEPKNRNTAGPQSQNPYEAQNRKRSRGLVVITVCLGIFCVFLVLALLLLCVFLTGERDQLQQNITSVKEHELETKVYNLTNTLKEMFSGSLRYFLSSEEKNWTDSRRFCKDQGGNLVIIKTEEEQRFISSLVDVSVWIGLSDTEEEGNMKWVDNTPLTNRFWIPGEPTNQGNNEDCVVISEFSKKTFMNWNDLPCSWKIKCICEK</sequence>
<proteinExistence type="predicted"/>
<dbReference type="AlphaFoldDB" id="A0A5A9PJ05"/>
<dbReference type="SMART" id="SM00034">
    <property type="entry name" value="CLECT"/>
    <property type="match status" value="1"/>
</dbReference>
<dbReference type="Gene3D" id="3.10.100.10">
    <property type="entry name" value="Mannose-Binding Protein A, subunit A"/>
    <property type="match status" value="1"/>
</dbReference>
<dbReference type="CDD" id="cd03590">
    <property type="entry name" value="CLECT_DC-SIGN_like"/>
    <property type="match status" value="1"/>
</dbReference>
<dbReference type="InterPro" id="IPR016186">
    <property type="entry name" value="C-type_lectin-like/link_sf"/>
</dbReference>
<evidence type="ECO:0000313" key="4">
    <source>
        <dbReference type="EMBL" id="KAA0721798.1"/>
    </source>
</evidence>
<evidence type="ECO:0000259" key="3">
    <source>
        <dbReference type="PROSITE" id="PS50041"/>
    </source>
</evidence>
<keyword evidence="2" id="KW-0812">Transmembrane</keyword>
<dbReference type="PANTHER" id="PTHR22803">
    <property type="entry name" value="MANNOSE, PHOSPHOLIPASE, LECTIN RECEPTOR RELATED"/>
    <property type="match status" value="1"/>
</dbReference>
<dbReference type="InterPro" id="IPR001304">
    <property type="entry name" value="C-type_lectin-like"/>
</dbReference>
<name>A0A5A9PJ05_9TELE</name>
<feature type="transmembrane region" description="Helical" evidence="2">
    <location>
        <begin position="39"/>
        <end position="65"/>
    </location>
</feature>
<reference evidence="4 5" key="1">
    <citation type="journal article" date="2019" name="Mol. Ecol. Resour.">
        <title>Chromosome-level genome assembly of Triplophysa tibetana, a fish adapted to the harsh high-altitude environment of the Tibetan Plateau.</title>
        <authorList>
            <person name="Yang X."/>
            <person name="Liu H."/>
            <person name="Ma Z."/>
            <person name="Zou Y."/>
            <person name="Zou M."/>
            <person name="Mao Y."/>
            <person name="Li X."/>
            <person name="Wang H."/>
            <person name="Chen T."/>
            <person name="Wang W."/>
            <person name="Yang R."/>
        </authorList>
    </citation>
    <scope>NUCLEOTIDE SEQUENCE [LARGE SCALE GENOMIC DNA]</scope>
    <source>
        <strain evidence="4">TTIB1903HZAU</strain>
        <tissue evidence="4">Muscle</tissue>
    </source>
</reference>
<protein>
    <submittedName>
        <fullName evidence="4">Collectin-12 Collectin placenta protein 1</fullName>
    </submittedName>
</protein>
<feature type="domain" description="C-type lectin" evidence="3">
    <location>
        <begin position="104"/>
        <end position="215"/>
    </location>
</feature>
<dbReference type="SUPFAM" id="SSF56436">
    <property type="entry name" value="C-type lectin-like"/>
    <property type="match status" value="1"/>
</dbReference>
<comment type="caution">
    <text evidence="4">The sequence shown here is derived from an EMBL/GenBank/DDBJ whole genome shotgun (WGS) entry which is preliminary data.</text>
</comment>
<evidence type="ECO:0000256" key="2">
    <source>
        <dbReference type="SAM" id="Phobius"/>
    </source>
</evidence>
<dbReference type="Proteomes" id="UP000324632">
    <property type="component" value="Chromosome 4"/>
</dbReference>
<evidence type="ECO:0000256" key="1">
    <source>
        <dbReference type="ARBA" id="ARBA00022734"/>
    </source>
</evidence>
<dbReference type="GO" id="GO:0030246">
    <property type="term" value="F:carbohydrate binding"/>
    <property type="evidence" value="ECO:0007669"/>
    <property type="project" value="UniProtKB-KW"/>
</dbReference>
<dbReference type="EMBL" id="SOYY01000004">
    <property type="protein sequence ID" value="KAA0721798.1"/>
    <property type="molecule type" value="Genomic_DNA"/>
</dbReference>
<keyword evidence="5" id="KW-1185">Reference proteome</keyword>
<organism evidence="4 5">
    <name type="scientific">Triplophysa tibetana</name>
    <dbReference type="NCBI Taxonomy" id="1572043"/>
    <lineage>
        <taxon>Eukaryota</taxon>
        <taxon>Metazoa</taxon>
        <taxon>Chordata</taxon>
        <taxon>Craniata</taxon>
        <taxon>Vertebrata</taxon>
        <taxon>Euteleostomi</taxon>
        <taxon>Actinopterygii</taxon>
        <taxon>Neopterygii</taxon>
        <taxon>Teleostei</taxon>
        <taxon>Ostariophysi</taxon>
        <taxon>Cypriniformes</taxon>
        <taxon>Nemacheilidae</taxon>
        <taxon>Triplophysa</taxon>
    </lineage>
</organism>
<accession>A0A5A9PJ05</accession>